<dbReference type="EnsemblMetazoa" id="HelroT63833">
    <property type="protein sequence ID" value="HelroP63833"/>
    <property type="gene ID" value="HelroG63833"/>
</dbReference>
<keyword evidence="2 3" id="KW-0067">ATP-binding</keyword>
<accession>T1FXL1</accession>
<evidence type="ECO:0000313" key="6">
    <source>
        <dbReference type="EnsemblMetazoa" id="HelroP63833"/>
    </source>
</evidence>
<comment type="similarity">
    <text evidence="4">Belongs to the protein kinase superfamily.</text>
</comment>
<dbReference type="SUPFAM" id="SSF56112">
    <property type="entry name" value="Protein kinase-like (PK-like)"/>
    <property type="match status" value="1"/>
</dbReference>
<dbReference type="InterPro" id="IPR008271">
    <property type="entry name" value="Ser/Thr_kinase_AS"/>
</dbReference>
<name>T1FXL1_HELRO</name>
<dbReference type="Proteomes" id="UP000015101">
    <property type="component" value="Unassembled WGS sequence"/>
</dbReference>
<sequence>MRDQFNYEPVRVVGHGAYAKVVLANSPRHNNKVAIKVISKTSGKPDFVDKFLPREIEIVKKLRHPYLISFLQTIETNTRVYLVMEFCSRGCMLDLIRKVKRLTEPASGIWFRQITDAVEYMHSVGVVHRDLKCENLLIDSQFAIKIIDFGFARTNMLPMNGAYKLSETFCGSYAYACPEILTGTPYVSQMADIWSIGVILYVFVIGELPFSTVDKKTLLRQAQAGPEFEHKACSSACMRLLEAILVEEDKRLWFPDIRLSKWYHEHCVHFDESILEEYDFLG</sequence>
<keyword evidence="4" id="KW-0418">Kinase</keyword>
<dbReference type="PANTHER" id="PTHR24346:SF84">
    <property type="entry name" value="TESTIS SPECIFIC SERINE KINASE 5"/>
    <property type="match status" value="1"/>
</dbReference>
<dbReference type="STRING" id="6412.T1FXL1"/>
<dbReference type="InterPro" id="IPR017441">
    <property type="entry name" value="Protein_kinase_ATP_BS"/>
</dbReference>
<dbReference type="KEGG" id="hro:HELRODRAFT_63833"/>
<dbReference type="InterPro" id="IPR011009">
    <property type="entry name" value="Kinase-like_dom_sf"/>
</dbReference>
<evidence type="ECO:0000256" key="3">
    <source>
        <dbReference type="PROSITE-ProRule" id="PRU10141"/>
    </source>
</evidence>
<dbReference type="PANTHER" id="PTHR24346">
    <property type="entry name" value="MAP/MICROTUBULE AFFINITY-REGULATING KINASE"/>
    <property type="match status" value="1"/>
</dbReference>
<evidence type="ECO:0000256" key="1">
    <source>
        <dbReference type="ARBA" id="ARBA00022741"/>
    </source>
</evidence>
<evidence type="ECO:0000256" key="4">
    <source>
        <dbReference type="RuleBase" id="RU000304"/>
    </source>
</evidence>
<dbReference type="OMA" id="TEECIDM"/>
<evidence type="ECO:0000256" key="2">
    <source>
        <dbReference type="ARBA" id="ARBA00022840"/>
    </source>
</evidence>
<dbReference type="HOGENOM" id="CLU_000288_63_0_1"/>
<reference evidence="7" key="2">
    <citation type="journal article" date="2013" name="Nature">
        <title>Insights into bilaterian evolution from three spiralian genomes.</title>
        <authorList>
            <person name="Simakov O."/>
            <person name="Marletaz F."/>
            <person name="Cho S.J."/>
            <person name="Edsinger-Gonzales E."/>
            <person name="Havlak P."/>
            <person name="Hellsten U."/>
            <person name="Kuo D.H."/>
            <person name="Larsson T."/>
            <person name="Lv J."/>
            <person name="Arendt D."/>
            <person name="Savage R."/>
            <person name="Osoegawa K."/>
            <person name="de Jong P."/>
            <person name="Grimwood J."/>
            <person name="Chapman J.A."/>
            <person name="Shapiro H."/>
            <person name="Aerts A."/>
            <person name="Otillar R.P."/>
            <person name="Terry A.Y."/>
            <person name="Boore J.L."/>
            <person name="Grigoriev I.V."/>
            <person name="Lindberg D.R."/>
            <person name="Seaver E.C."/>
            <person name="Weisblat D.A."/>
            <person name="Putnam N.H."/>
            <person name="Rokhsar D.S."/>
        </authorList>
    </citation>
    <scope>NUCLEOTIDE SEQUENCE</scope>
</reference>
<dbReference type="eggNOG" id="KOG0583">
    <property type="taxonomic scope" value="Eukaryota"/>
</dbReference>
<dbReference type="SMART" id="SM00220">
    <property type="entry name" value="S_TKc"/>
    <property type="match status" value="1"/>
</dbReference>
<dbReference type="GO" id="GO:0004674">
    <property type="term" value="F:protein serine/threonine kinase activity"/>
    <property type="evidence" value="ECO:0000318"/>
    <property type="project" value="GO_Central"/>
</dbReference>
<reference evidence="6" key="3">
    <citation type="submission" date="2015-06" db="UniProtKB">
        <authorList>
            <consortium name="EnsemblMetazoa"/>
        </authorList>
    </citation>
    <scope>IDENTIFICATION</scope>
</reference>
<proteinExistence type="inferred from homology"/>
<dbReference type="Pfam" id="PF00069">
    <property type="entry name" value="Pkinase"/>
    <property type="match status" value="1"/>
</dbReference>
<feature type="binding site" evidence="3">
    <location>
        <position position="36"/>
    </location>
    <ligand>
        <name>ATP</name>
        <dbReference type="ChEBI" id="CHEBI:30616"/>
    </ligand>
</feature>
<dbReference type="EMBL" id="AMQM01000273">
    <property type="status" value="NOT_ANNOTATED_CDS"/>
    <property type="molecule type" value="Genomic_DNA"/>
</dbReference>
<keyword evidence="4" id="KW-0808">Transferase</keyword>
<dbReference type="GO" id="GO:0005524">
    <property type="term" value="F:ATP binding"/>
    <property type="evidence" value="ECO:0007669"/>
    <property type="project" value="UniProtKB-UniRule"/>
</dbReference>
<dbReference type="AlphaFoldDB" id="T1FXL1"/>
<keyword evidence="1 3" id="KW-0547">Nucleotide-binding</keyword>
<keyword evidence="7" id="KW-1185">Reference proteome</keyword>
<dbReference type="CTD" id="20213559"/>
<keyword evidence="4" id="KW-0723">Serine/threonine-protein kinase</keyword>
<dbReference type="PROSITE" id="PS00108">
    <property type="entry name" value="PROTEIN_KINASE_ST"/>
    <property type="match status" value="1"/>
</dbReference>
<dbReference type="OrthoDB" id="504170at2759"/>
<dbReference type="PROSITE" id="PS50011">
    <property type="entry name" value="PROTEIN_KINASE_DOM"/>
    <property type="match status" value="1"/>
</dbReference>
<evidence type="ECO:0000313" key="7">
    <source>
        <dbReference type="Proteomes" id="UP000015101"/>
    </source>
</evidence>
<organism evidence="6 7">
    <name type="scientific">Helobdella robusta</name>
    <name type="common">Californian leech</name>
    <dbReference type="NCBI Taxonomy" id="6412"/>
    <lineage>
        <taxon>Eukaryota</taxon>
        <taxon>Metazoa</taxon>
        <taxon>Spiralia</taxon>
        <taxon>Lophotrochozoa</taxon>
        <taxon>Annelida</taxon>
        <taxon>Clitellata</taxon>
        <taxon>Hirudinea</taxon>
        <taxon>Rhynchobdellida</taxon>
        <taxon>Glossiphoniidae</taxon>
        <taxon>Helobdella</taxon>
    </lineage>
</organism>
<dbReference type="PROSITE" id="PS00107">
    <property type="entry name" value="PROTEIN_KINASE_ATP"/>
    <property type="match status" value="1"/>
</dbReference>
<protein>
    <recommendedName>
        <fullName evidence="5">Protein kinase domain-containing protein</fullName>
    </recommendedName>
</protein>
<evidence type="ECO:0000259" key="5">
    <source>
        <dbReference type="PROSITE" id="PS50011"/>
    </source>
</evidence>
<reference evidence="7" key="1">
    <citation type="submission" date="2012-12" db="EMBL/GenBank/DDBJ databases">
        <authorList>
            <person name="Hellsten U."/>
            <person name="Grimwood J."/>
            <person name="Chapman J.A."/>
            <person name="Shapiro H."/>
            <person name="Aerts A."/>
            <person name="Otillar R.P."/>
            <person name="Terry A.Y."/>
            <person name="Boore J.L."/>
            <person name="Simakov O."/>
            <person name="Marletaz F."/>
            <person name="Cho S.-J."/>
            <person name="Edsinger-Gonzales E."/>
            <person name="Havlak P."/>
            <person name="Kuo D.-H."/>
            <person name="Larsson T."/>
            <person name="Lv J."/>
            <person name="Arendt D."/>
            <person name="Savage R."/>
            <person name="Osoegawa K."/>
            <person name="de Jong P."/>
            <person name="Lindberg D.R."/>
            <person name="Seaver E.C."/>
            <person name="Weisblat D.A."/>
            <person name="Putnam N.H."/>
            <person name="Grigoriev I.V."/>
            <person name="Rokhsar D.S."/>
        </authorList>
    </citation>
    <scope>NUCLEOTIDE SEQUENCE</scope>
</reference>
<gene>
    <name evidence="6" type="primary">20213559</name>
</gene>
<dbReference type="Gene3D" id="1.10.510.10">
    <property type="entry name" value="Transferase(Phosphotransferase) domain 1"/>
    <property type="match status" value="1"/>
</dbReference>
<feature type="domain" description="Protein kinase" evidence="5">
    <location>
        <begin position="7"/>
        <end position="263"/>
    </location>
</feature>
<dbReference type="InterPro" id="IPR000719">
    <property type="entry name" value="Prot_kinase_dom"/>
</dbReference>